<dbReference type="eggNOG" id="COG1652">
    <property type="taxonomic scope" value="Bacteria"/>
</dbReference>
<dbReference type="InterPro" id="IPR036779">
    <property type="entry name" value="LysM_dom_sf"/>
</dbReference>
<dbReference type="Proteomes" id="UP000007517">
    <property type="component" value="Chromosome"/>
</dbReference>
<dbReference type="InterPro" id="IPR052196">
    <property type="entry name" value="Bact_Kbp"/>
</dbReference>
<dbReference type="KEGG" id="bsd:BLASA_2001"/>
<dbReference type="Gene3D" id="3.10.350.10">
    <property type="entry name" value="LysM domain"/>
    <property type="match status" value="2"/>
</dbReference>
<proteinExistence type="predicted"/>
<dbReference type="InterPro" id="IPR018392">
    <property type="entry name" value="LysM"/>
</dbReference>
<reference evidence="4" key="2">
    <citation type="submission" date="2012-02" db="EMBL/GenBank/DDBJ databases">
        <title>Complete genome sequence of Blastococcus saxobsidens strain DD2.</title>
        <authorList>
            <person name="Genoscope."/>
        </authorList>
    </citation>
    <scope>NUCLEOTIDE SEQUENCE [LARGE SCALE GENOMIC DNA]</scope>
    <source>
        <strain evidence="4">DD2</strain>
    </source>
</reference>
<evidence type="ECO:0000256" key="1">
    <source>
        <dbReference type="SAM" id="MobiDB-lite"/>
    </source>
</evidence>
<feature type="domain" description="LysM" evidence="2">
    <location>
        <begin position="114"/>
        <end position="161"/>
    </location>
</feature>
<dbReference type="SUPFAM" id="SSF54106">
    <property type="entry name" value="LysM domain"/>
    <property type="match status" value="2"/>
</dbReference>
<dbReference type="HOGENOM" id="CLU_965625_0_0_11"/>
<gene>
    <name evidence="3" type="ordered locus">BLASA_2001</name>
</gene>
<dbReference type="eggNOG" id="COG1388">
    <property type="taxonomic scope" value="Bacteria"/>
</dbReference>
<name>H6RR36_BLASD</name>
<dbReference type="PANTHER" id="PTHR34700:SF4">
    <property type="entry name" value="PHAGE-LIKE ELEMENT PBSX PROTEIN XKDP"/>
    <property type="match status" value="1"/>
</dbReference>
<reference evidence="3 4" key="1">
    <citation type="journal article" date="2012" name="J. Bacteriol.">
        <title>Genome Sequence of Blastococcus saxobsidens DD2, a Stone-Inhabiting Bacterium.</title>
        <authorList>
            <person name="Chouaia B."/>
            <person name="Crotti E."/>
            <person name="Brusetti L."/>
            <person name="Daffonchio D."/>
            <person name="Essoussi I."/>
            <person name="Nouioui I."/>
            <person name="Sbissi I."/>
            <person name="Ghodhbane-Gtari F."/>
            <person name="Gtari M."/>
            <person name="Vacherie B."/>
            <person name="Barbe V."/>
            <person name="Medigue C."/>
            <person name="Gury J."/>
            <person name="Pujic P."/>
            <person name="Normand P."/>
        </authorList>
    </citation>
    <scope>NUCLEOTIDE SEQUENCE [LARGE SCALE GENOMIC DNA]</scope>
    <source>
        <strain evidence="3 4">DD2</strain>
    </source>
</reference>
<evidence type="ECO:0000259" key="2">
    <source>
        <dbReference type="PROSITE" id="PS51782"/>
    </source>
</evidence>
<accession>H6RR36</accession>
<dbReference type="SMART" id="SM00257">
    <property type="entry name" value="LysM"/>
    <property type="match status" value="2"/>
</dbReference>
<feature type="region of interest" description="Disordered" evidence="1">
    <location>
        <begin position="167"/>
        <end position="192"/>
    </location>
</feature>
<dbReference type="PANTHER" id="PTHR34700">
    <property type="entry name" value="POTASSIUM BINDING PROTEIN KBP"/>
    <property type="match status" value="1"/>
</dbReference>
<dbReference type="Pfam" id="PF26571">
    <property type="entry name" value="VldE"/>
    <property type="match status" value="1"/>
</dbReference>
<protein>
    <recommendedName>
        <fullName evidence="2">LysM domain-containing protein</fullName>
    </recommendedName>
</protein>
<evidence type="ECO:0000313" key="4">
    <source>
        <dbReference type="Proteomes" id="UP000007517"/>
    </source>
</evidence>
<organism evidence="3 4">
    <name type="scientific">Blastococcus saxobsidens (strain DD2)</name>
    <dbReference type="NCBI Taxonomy" id="1146883"/>
    <lineage>
        <taxon>Bacteria</taxon>
        <taxon>Bacillati</taxon>
        <taxon>Actinomycetota</taxon>
        <taxon>Actinomycetes</taxon>
        <taxon>Geodermatophilales</taxon>
        <taxon>Geodermatophilaceae</taxon>
        <taxon>Blastococcus</taxon>
    </lineage>
</organism>
<dbReference type="PROSITE" id="PS51782">
    <property type="entry name" value="LYSM"/>
    <property type="match status" value="2"/>
</dbReference>
<dbReference type="EMBL" id="FO117623">
    <property type="protein sequence ID" value="CCG02915.1"/>
    <property type="molecule type" value="Genomic_DNA"/>
</dbReference>
<dbReference type="AlphaFoldDB" id="H6RR36"/>
<dbReference type="OrthoDB" id="2989771at2"/>
<feature type="domain" description="LysM" evidence="2">
    <location>
        <begin position="49"/>
        <end position="96"/>
    </location>
</feature>
<dbReference type="CDD" id="cd00118">
    <property type="entry name" value="LysM"/>
    <property type="match status" value="2"/>
</dbReference>
<dbReference type="STRING" id="1146883.BLASA_2001"/>
<sequence length="305" mass="31829">MLNRYRTLGRHRRPTRNRAVTAVAYPAVVLAAASAVTLGSIAPAAAHTGEHTVRSGDTLSKLAAGHGTSWRSVYADNRGAIGANPNALRVGQVLSIGGSGAAPSAARSAPSASGTYVVRSGDTLARIAARHGTTWQQLHALNRQVIGGNPNVLRVGQRLVLSGAAAPAAAPSAAPPRATRSGRAVPAPAASPAPAAASRSYGAWDSHVRPAVQEVAERFGVSRILTRPGHTPTQGRAADFMVYTDRAKGDAVAQYVIDNAARLGVESVIWRQRIAGPWTGWTWQAMADRGSPTANHMDHPHVAFR</sequence>
<dbReference type="Pfam" id="PF01476">
    <property type="entry name" value="LysM"/>
    <property type="match status" value="2"/>
</dbReference>
<evidence type="ECO:0000313" key="3">
    <source>
        <dbReference type="EMBL" id="CCG02915.1"/>
    </source>
</evidence>
<dbReference type="InterPro" id="IPR058593">
    <property type="entry name" value="ARB_07466-like_C"/>
</dbReference>
<keyword evidence="4" id="KW-1185">Reference proteome</keyword>